<dbReference type="SUPFAM" id="SSF56176">
    <property type="entry name" value="FAD-binding/transporter-associated domain-like"/>
    <property type="match status" value="1"/>
</dbReference>
<evidence type="ECO:0000259" key="5">
    <source>
        <dbReference type="PROSITE" id="PS51387"/>
    </source>
</evidence>
<dbReference type="Gene3D" id="3.40.462.20">
    <property type="match status" value="1"/>
</dbReference>
<evidence type="ECO:0000256" key="4">
    <source>
        <dbReference type="ARBA" id="ARBA00023002"/>
    </source>
</evidence>
<sequence>MLSSFLSQLGSLLSPNAKIVTNETVDEFTELLRRWTDSDKQIPGAIVLVATEEDVVNTVKLAVQSKVPFVPKSGGHSSWSTIGQSGIIIDLSRFRGVVVDKDAKSVTVTGGTVIKEVNDAAFEQGLCVPLGNANSLGVIPMAIGGGLTVLATLCGYASDNILSAHLVTAKGELITVSDTSHPDLLYAIRGAGQFFGVVTTLTLRAYPLSILRTPDSTIYSGKFVFPISRLQEVLDVLVPMVVDESNPWTGYFMVCAPPPTLETVILFFPYYFGPTQEAEKFLEPISALGPIVSTGGNLPYVRVNDITEPFCIKDGFKRLTGAGTGVNFFRENVKDFSSKVVELFEELKKTAPDAAASLYAIEWSTYVSPDKKKFEETAFSHKDVKFWFQFMVWYTEPASHGEVSRFEQQAINTVREGQAPEDISTYQNWTRSAPIEIRYRGESRLKRLRALKKEWDPNGVFTRELL</sequence>
<dbReference type="InterPro" id="IPR036318">
    <property type="entry name" value="FAD-bd_PCMH-like_sf"/>
</dbReference>
<gene>
    <name evidence="6" type="ORF">E1B28_006446</name>
</gene>
<evidence type="ECO:0000313" key="6">
    <source>
        <dbReference type="EMBL" id="KAG7095736.1"/>
    </source>
</evidence>
<dbReference type="PROSITE" id="PS51387">
    <property type="entry name" value="FAD_PCMH"/>
    <property type="match status" value="1"/>
</dbReference>
<evidence type="ECO:0000256" key="2">
    <source>
        <dbReference type="ARBA" id="ARBA00022630"/>
    </source>
</evidence>
<proteinExistence type="inferred from homology"/>
<dbReference type="GO" id="GO:0071949">
    <property type="term" value="F:FAD binding"/>
    <property type="evidence" value="ECO:0007669"/>
    <property type="project" value="InterPro"/>
</dbReference>
<dbReference type="AlphaFoldDB" id="A0A9P7S7G9"/>
<dbReference type="Gene3D" id="3.30.465.10">
    <property type="match status" value="1"/>
</dbReference>
<dbReference type="InterPro" id="IPR050416">
    <property type="entry name" value="FAD-linked_Oxidoreductase"/>
</dbReference>
<dbReference type="GeneID" id="66075522"/>
<dbReference type="OrthoDB" id="415825at2759"/>
<dbReference type="Gene3D" id="3.30.43.10">
    <property type="entry name" value="Uridine Diphospho-n-acetylenolpyruvylglucosamine Reductase, domain 2"/>
    <property type="match status" value="1"/>
</dbReference>
<keyword evidence="7" id="KW-1185">Reference proteome</keyword>
<comment type="caution">
    <text evidence="6">The sequence shown here is derived from an EMBL/GenBank/DDBJ whole genome shotgun (WGS) entry which is preliminary data.</text>
</comment>
<reference evidence="6" key="1">
    <citation type="journal article" date="2021" name="Genome Biol. Evol.">
        <title>The assembled and annotated genome of the fairy-ring fungus Marasmius oreades.</title>
        <authorList>
            <person name="Hiltunen M."/>
            <person name="Ament-Velasquez S.L."/>
            <person name="Johannesson H."/>
        </authorList>
    </citation>
    <scope>NUCLEOTIDE SEQUENCE</scope>
    <source>
        <strain evidence="6">03SP1</strain>
    </source>
</reference>
<organism evidence="6 7">
    <name type="scientific">Marasmius oreades</name>
    <name type="common">fairy-ring Marasmius</name>
    <dbReference type="NCBI Taxonomy" id="181124"/>
    <lineage>
        <taxon>Eukaryota</taxon>
        <taxon>Fungi</taxon>
        <taxon>Dikarya</taxon>
        <taxon>Basidiomycota</taxon>
        <taxon>Agaricomycotina</taxon>
        <taxon>Agaricomycetes</taxon>
        <taxon>Agaricomycetidae</taxon>
        <taxon>Agaricales</taxon>
        <taxon>Marasmiineae</taxon>
        <taxon>Marasmiaceae</taxon>
        <taxon>Marasmius</taxon>
    </lineage>
</organism>
<dbReference type="KEGG" id="more:E1B28_006446"/>
<evidence type="ECO:0000256" key="3">
    <source>
        <dbReference type="ARBA" id="ARBA00022827"/>
    </source>
</evidence>
<dbReference type="InterPro" id="IPR016166">
    <property type="entry name" value="FAD-bd_PCMH"/>
</dbReference>
<dbReference type="InterPro" id="IPR016167">
    <property type="entry name" value="FAD-bd_PCMH_sub1"/>
</dbReference>
<keyword evidence="2" id="KW-0285">Flavoprotein</keyword>
<dbReference type="Pfam" id="PF01565">
    <property type="entry name" value="FAD_binding_4"/>
    <property type="match status" value="1"/>
</dbReference>
<keyword evidence="3" id="KW-0274">FAD</keyword>
<dbReference type="GO" id="GO:0016491">
    <property type="term" value="F:oxidoreductase activity"/>
    <property type="evidence" value="ECO:0007669"/>
    <property type="project" value="UniProtKB-KW"/>
</dbReference>
<accession>A0A9P7S7G9</accession>
<evidence type="ECO:0000256" key="1">
    <source>
        <dbReference type="ARBA" id="ARBA00005466"/>
    </source>
</evidence>
<feature type="domain" description="FAD-binding PCMH-type" evidence="5">
    <location>
        <begin position="39"/>
        <end position="208"/>
    </location>
</feature>
<dbReference type="InterPro" id="IPR006094">
    <property type="entry name" value="Oxid_FAD_bind_N"/>
</dbReference>
<protein>
    <recommendedName>
        <fullName evidence="5">FAD-binding PCMH-type domain-containing protein</fullName>
    </recommendedName>
</protein>
<dbReference type="PANTHER" id="PTHR42973">
    <property type="entry name" value="BINDING OXIDOREDUCTASE, PUTATIVE (AFU_ORTHOLOGUE AFUA_1G17690)-RELATED"/>
    <property type="match status" value="1"/>
</dbReference>
<evidence type="ECO:0000313" key="7">
    <source>
        <dbReference type="Proteomes" id="UP001049176"/>
    </source>
</evidence>
<dbReference type="EMBL" id="CM032183">
    <property type="protein sequence ID" value="KAG7095736.1"/>
    <property type="molecule type" value="Genomic_DNA"/>
</dbReference>
<keyword evidence="4" id="KW-0560">Oxidoreductase</keyword>
<dbReference type="Proteomes" id="UP001049176">
    <property type="component" value="Chromosome 3"/>
</dbReference>
<name>A0A9P7S7G9_9AGAR</name>
<dbReference type="RefSeq" id="XP_043012206.1">
    <property type="nucleotide sequence ID" value="XM_043151113.1"/>
</dbReference>
<comment type="similarity">
    <text evidence="1">Belongs to the oxygen-dependent FAD-linked oxidoreductase family.</text>
</comment>
<dbReference type="InterPro" id="IPR016169">
    <property type="entry name" value="FAD-bd_PCMH_sub2"/>
</dbReference>
<dbReference type="PANTHER" id="PTHR42973:SF7">
    <property type="entry name" value="FAD-BINDING PCMH-TYPE DOMAIN-CONTAINING PROTEIN"/>
    <property type="match status" value="1"/>
</dbReference>